<keyword evidence="1" id="KW-0175">Coiled coil</keyword>
<protein>
    <submittedName>
        <fullName evidence="2">Uncharacterized protein</fullName>
    </submittedName>
</protein>
<proteinExistence type="predicted"/>
<feature type="coiled-coil region" evidence="1">
    <location>
        <begin position="18"/>
        <end position="59"/>
    </location>
</feature>
<accession>A0ABS6S3L3</accession>
<comment type="caution">
    <text evidence="2">The sequence shown here is derived from an EMBL/GenBank/DDBJ whole genome shotgun (WGS) entry which is preliminary data.</text>
</comment>
<dbReference type="EMBL" id="JABXWD010000390">
    <property type="protein sequence ID" value="MBV6342953.1"/>
    <property type="molecule type" value="Genomic_DNA"/>
</dbReference>
<organism evidence="2 3">
    <name type="scientific">Candidatus Magnetobacterium casense</name>
    <dbReference type="NCBI Taxonomy" id="1455061"/>
    <lineage>
        <taxon>Bacteria</taxon>
        <taxon>Pseudomonadati</taxon>
        <taxon>Nitrospirota</taxon>
        <taxon>Thermodesulfovibrionia</taxon>
        <taxon>Thermodesulfovibrionales</taxon>
        <taxon>Candidatus Magnetobacteriaceae</taxon>
        <taxon>Candidatus Magnetobacterium</taxon>
    </lineage>
</organism>
<keyword evidence="3" id="KW-1185">Reference proteome</keyword>
<name>A0ABS6S3L3_9BACT</name>
<reference evidence="2 3" key="1">
    <citation type="journal article" date="2020" name="J Geophys Res Biogeosci">
        <title>Magnetotaxis as an Adaptation to Enable Bacterial Shuttling of Microbial Sulfur and Sulfur Cycling Across Aquatic Oxic#Anoxic Interfaces.</title>
        <authorList>
            <person name="Li J."/>
            <person name="Liu P."/>
            <person name="Wang J."/>
            <person name="Roberts A.P."/>
            <person name="Pan Y."/>
        </authorList>
    </citation>
    <scope>NUCLEOTIDE SEQUENCE [LARGE SCALE GENOMIC DNA]</scope>
    <source>
        <strain evidence="2 3">MYR-1_YQ</strain>
    </source>
</reference>
<gene>
    <name evidence="2" type="ORF">HWQ67_15330</name>
</gene>
<dbReference type="Proteomes" id="UP001196980">
    <property type="component" value="Unassembled WGS sequence"/>
</dbReference>
<evidence type="ECO:0000313" key="3">
    <source>
        <dbReference type="Proteomes" id="UP001196980"/>
    </source>
</evidence>
<sequence>MAKRVEQDVADFDSRQRLTDAVKRRDELIRNVERVQGRLDVARQELASVEAECRQKKVDPDKIGEVIRKLQERYETSVAGLEDRIRQGETALAPFLREST</sequence>
<dbReference type="RefSeq" id="WP_218253561.1">
    <property type="nucleotide sequence ID" value="NZ_JABXWD010000390.1"/>
</dbReference>
<evidence type="ECO:0000313" key="2">
    <source>
        <dbReference type="EMBL" id="MBV6342953.1"/>
    </source>
</evidence>
<evidence type="ECO:0000256" key="1">
    <source>
        <dbReference type="SAM" id="Coils"/>
    </source>
</evidence>